<keyword evidence="2" id="KW-0255">Endonuclease</keyword>
<dbReference type="Pfam" id="PF19580">
    <property type="entry name" value="Exo_endo_phos_3"/>
    <property type="match status" value="1"/>
</dbReference>
<keyword evidence="2" id="KW-0378">Hydrolase</keyword>
<dbReference type="AlphaFoldDB" id="A0A6P0UIT7"/>
<feature type="domain" description="Endonuclease/exonuclease/phosphatase" evidence="1">
    <location>
        <begin position="16"/>
        <end position="321"/>
    </location>
</feature>
<dbReference type="PANTHER" id="PTHR42834">
    <property type="entry name" value="ENDONUCLEASE/EXONUCLEASE/PHOSPHATASE FAMILY PROTEIN (AFU_ORTHOLOGUE AFUA_3G09210)"/>
    <property type="match status" value="1"/>
</dbReference>
<proteinExistence type="predicted"/>
<dbReference type="InterPro" id="IPR036691">
    <property type="entry name" value="Endo/exonu/phosph_ase_sf"/>
</dbReference>
<name>A0A6P0UIT7_9FLAO</name>
<evidence type="ECO:0000259" key="1">
    <source>
        <dbReference type="Pfam" id="PF19580"/>
    </source>
</evidence>
<reference evidence="2 3" key="1">
    <citation type="submission" date="2020-01" db="EMBL/GenBank/DDBJ databases">
        <title>Leptobacterium flavescens.</title>
        <authorList>
            <person name="Wang G."/>
        </authorList>
    </citation>
    <scope>NUCLEOTIDE SEQUENCE [LARGE SCALE GENOMIC DNA]</scope>
    <source>
        <strain evidence="2 3">KCTC 22160</strain>
    </source>
</reference>
<sequence>MSSSSSASHKIGSLHTVAFYNLENLFDTKNDSKTLDDDFTPKGFKKWNKKRYHGKLRKLSKAISNVGRDKNGNAPVIVGLAEVENKGVIKDLIGTKHLRKKGFGYVHYDSPDERGIDVALIYQEEYFTIIHSEVIPLMVYNEEGQRDFTRDILYVNGRLNNETVHILVNHWPSRRSGSDETSYKRVEAAKTVRHALDRIKGEEEDPVFIIMGDFNDDPGSESIKDHLMGPDLYNPMSRLLSIERGSLNHRFHWNLFDQIIFSHNFFDHKAGTHKFAHADIFDDHFLKEWKGKYKNNPFRTFKGRKYLGGYSDHFPVYIQLKMQ</sequence>
<dbReference type="SUPFAM" id="SSF56219">
    <property type="entry name" value="DNase I-like"/>
    <property type="match status" value="1"/>
</dbReference>
<dbReference type="Proteomes" id="UP000468581">
    <property type="component" value="Unassembled WGS sequence"/>
</dbReference>
<protein>
    <submittedName>
        <fullName evidence="2">Endonuclease</fullName>
    </submittedName>
</protein>
<comment type="caution">
    <text evidence="2">The sequence shown here is derived from an EMBL/GenBank/DDBJ whole genome shotgun (WGS) entry which is preliminary data.</text>
</comment>
<dbReference type="RefSeq" id="WP_163606142.1">
    <property type="nucleotide sequence ID" value="NZ_JAABOO010000001.1"/>
</dbReference>
<dbReference type="GO" id="GO:0004519">
    <property type="term" value="F:endonuclease activity"/>
    <property type="evidence" value="ECO:0007669"/>
    <property type="project" value="UniProtKB-KW"/>
</dbReference>
<accession>A0A6P0UIT7</accession>
<evidence type="ECO:0000313" key="3">
    <source>
        <dbReference type="Proteomes" id="UP000468581"/>
    </source>
</evidence>
<evidence type="ECO:0000313" key="2">
    <source>
        <dbReference type="EMBL" id="NER13144.1"/>
    </source>
</evidence>
<dbReference type="EMBL" id="JAABOO010000001">
    <property type="protein sequence ID" value="NER13144.1"/>
    <property type="molecule type" value="Genomic_DNA"/>
</dbReference>
<dbReference type="Gene3D" id="3.60.10.10">
    <property type="entry name" value="Endonuclease/exonuclease/phosphatase"/>
    <property type="match status" value="1"/>
</dbReference>
<dbReference type="InterPro" id="IPR005135">
    <property type="entry name" value="Endo/exonuclease/phosphatase"/>
</dbReference>
<organism evidence="2 3">
    <name type="scientific">Leptobacterium flavescens</name>
    <dbReference type="NCBI Taxonomy" id="472055"/>
    <lineage>
        <taxon>Bacteria</taxon>
        <taxon>Pseudomonadati</taxon>
        <taxon>Bacteroidota</taxon>
        <taxon>Flavobacteriia</taxon>
        <taxon>Flavobacteriales</taxon>
        <taxon>Flavobacteriaceae</taxon>
        <taxon>Leptobacterium</taxon>
    </lineage>
</organism>
<gene>
    <name evidence="2" type="ORF">GWK08_06820</name>
</gene>
<keyword evidence="2" id="KW-0540">Nuclease</keyword>
<dbReference type="PANTHER" id="PTHR42834:SF1">
    <property type="entry name" value="ENDONUCLEASE_EXONUCLEASE_PHOSPHATASE FAMILY PROTEIN (AFU_ORTHOLOGUE AFUA_3G09210)"/>
    <property type="match status" value="1"/>
</dbReference>
<keyword evidence="3" id="KW-1185">Reference proteome</keyword>